<name>A0ACC0UZY4_9HYPO</name>
<proteinExistence type="predicted"/>
<sequence length="223" mass="24714">MSAQGTEDMSALSSLSYTDRVITRSLQSCVDKASTVKPSTRPYFTRYASYALELLESRLDATEKSWFPVLSKYDGDFGERAKAHYPQLREATRRARETLLPPPQQGGGKTAAAGGEEDRVPKVLAALWGELEPVLRGEQALLGKVGASVSAEDRSALEEEDKRRRLALMKRDGHLWCAAYTMRALTPRERESFPPGVPGLAKSAMLTAGNWQFSREFQFAPDL</sequence>
<organism evidence="1 2">
    <name type="scientific">Trichothecium roseum</name>
    <dbReference type="NCBI Taxonomy" id="47278"/>
    <lineage>
        <taxon>Eukaryota</taxon>
        <taxon>Fungi</taxon>
        <taxon>Dikarya</taxon>
        <taxon>Ascomycota</taxon>
        <taxon>Pezizomycotina</taxon>
        <taxon>Sordariomycetes</taxon>
        <taxon>Hypocreomycetidae</taxon>
        <taxon>Hypocreales</taxon>
        <taxon>Hypocreales incertae sedis</taxon>
        <taxon>Trichothecium</taxon>
    </lineage>
</organism>
<reference evidence="1" key="1">
    <citation type="submission" date="2022-10" db="EMBL/GenBank/DDBJ databases">
        <title>Complete Genome of Trichothecium roseum strain YXFP-22015, a Plant Pathogen Isolated from Citrus.</title>
        <authorList>
            <person name="Wang Y."/>
            <person name="Zhu L."/>
        </authorList>
    </citation>
    <scope>NUCLEOTIDE SEQUENCE</scope>
    <source>
        <strain evidence="1">YXFP-22015</strain>
    </source>
</reference>
<gene>
    <name evidence="1" type="ORF">N3K66_006168</name>
</gene>
<dbReference type="Proteomes" id="UP001163324">
    <property type="component" value="Chromosome 5"/>
</dbReference>
<keyword evidence="2" id="KW-1185">Reference proteome</keyword>
<comment type="caution">
    <text evidence="1">The sequence shown here is derived from an EMBL/GenBank/DDBJ whole genome shotgun (WGS) entry which is preliminary data.</text>
</comment>
<dbReference type="EMBL" id="CM047944">
    <property type="protein sequence ID" value="KAI9899707.1"/>
    <property type="molecule type" value="Genomic_DNA"/>
</dbReference>
<protein>
    <submittedName>
        <fullName evidence="1">Uncharacterized protein</fullName>
    </submittedName>
</protein>
<accession>A0ACC0UZY4</accession>
<evidence type="ECO:0000313" key="2">
    <source>
        <dbReference type="Proteomes" id="UP001163324"/>
    </source>
</evidence>
<evidence type="ECO:0000313" key="1">
    <source>
        <dbReference type="EMBL" id="KAI9899707.1"/>
    </source>
</evidence>